<keyword evidence="2" id="KW-0418">Kinase</keyword>
<dbReference type="Proteomes" id="UP000654257">
    <property type="component" value="Unassembled WGS sequence"/>
</dbReference>
<dbReference type="InterPro" id="IPR050482">
    <property type="entry name" value="Sensor_HK_TwoCompSys"/>
</dbReference>
<keyword evidence="1" id="KW-0808">Transferase</keyword>
<accession>A0A917FQF9</accession>
<name>A0A917FQF9_9NOCA</name>
<feature type="transmembrane region" description="Helical" evidence="5">
    <location>
        <begin position="82"/>
        <end position="102"/>
    </location>
</feature>
<dbReference type="SUPFAM" id="SSF55874">
    <property type="entry name" value="ATPase domain of HSP90 chaperone/DNA topoisomerase II/histidine kinase"/>
    <property type="match status" value="1"/>
</dbReference>
<evidence type="ECO:0000256" key="3">
    <source>
        <dbReference type="ARBA" id="ARBA00023012"/>
    </source>
</evidence>
<evidence type="ECO:0000256" key="5">
    <source>
        <dbReference type="SAM" id="Phobius"/>
    </source>
</evidence>
<feature type="transmembrane region" description="Helical" evidence="5">
    <location>
        <begin position="54"/>
        <end position="75"/>
    </location>
</feature>
<dbReference type="Pfam" id="PF02518">
    <property type="entry name" value="HATPase_c"/>
    <property type="match status" value="1"/>
</dbReference>
<reference evidence="7" key="2">
    <citation type="submission" date="2020-09" db="EMBL/GenBank/DDBJ databases">
        <authorList>
            <person name="Sun Q."/>
            <person name="Sedlacek I."/>
        </authorList>
    </citation>
    <scope>NUCLEOTIDE SEQUENCE</scope>
    <source>
        <strain evidence="7">CCM 7905</strain>
    </source>
</reference>
<sequence length="400" mass="42061">MEEPLQIAPLDHVDSSAALRITQQFSIFLGIGYLFYLGMLAPDIHRAFAVTAPWWNVVALPAFFGPGIAMGVLGWRSSEAQLRFLAGCSVIGCGVSLALWPVGWNGGLIENDKGMWFSQFIGLPGLAAAAAWRPKWAFLTLGVVVIGAAAINHEVRAPDHNGALFPEIAFSFAFCIVPVAAGIMAIRTAGVLDRTRNQAFADAAQTGAVRARADERRRFDELTHDSVMSTLLAAAREGSSAELAKQAARTLDAIDDLQSGADDDQQLGAAQSVAVIQAVVAAVDPGLRVDVDTHVPDAVFPAGVVRTLASATSEALRNSVVHAAPAATRSVRVHLADGPSLRIEIADDGVGFDPAGVPPHRLGIAVSIHGRLRQLPGGSSSVVSRPDHGTRVSVSWTAGR</sequence>
<keyword evidence="8" id="KW-1185">Reference proteome</keyword>
<reference evidence="7" key="1">
    <citation type="journal article" date="2014" name="Int. J. Syst. Evol. Microbiol.">
        <title>Complete genome sequence of Corynebacterium casei LMG S-19264T (=DSM 44701T), isolated from a smear-ripened cheese.</title>
        <authorList>
            <consortium name="US DOE Joint Genome Institute (JGI-PGF)"/>
            <person name="Walter F."/>
            <person name="Albersmeier A."/>
            <person name="Kalinowski J."/>
            <person name="Ruckert C."/>
        </authorList>
    </citation>
    <scope>NUCLEOTIDE SEQUENCE</scope>
    <source>
        <strain evidence="7">CCM 7905</strain>
    </source>
</reference>
<dbReference type="GO" id="GO:0016301">
    <property type="term" value="F:kinase activity"/>
    <property type="evidence" value="ECO:0007669"/>
    <property type="project" value="UniProtKB-KW"/>
</dbReference>
<evidence type="ECO:0000256" key="1">
    <source>
        <dbReference type="ARBA" id="ARBA00022679"/>
    </source>
</evidence>
<dbReference type="Gene3D" id="3.30.565.10">
    <property type="entry name" value="Histidine kinase-like ATPase, C-terminal domain"/>
    <property type="match status" value="1"/>
</dbReference>
<keyword evidence="3" id="KW-0902">Two-component regulatory system</keyword>
<feature type="transmembrane region" description="Helical" evidence="5">
    <location>
        <begin position="136"/>
        <end position="152"/>
    </location>
</feature>
<dbReference type="AlphaFoldDB" id="A0A917FQF9"/>
<keyword evidence="5" id="KW-0472">Membrane</keyword>
<evidence type="ECO:0000313" key="7">
    <source>
        <dbReference type="EMBL" id="GGF99649.1"/>
    </source>
</evidence>
<dbReference type="EMBL" id="BMCU01000001">
    <property type="protein sequence ID" value="GGF99649.1"/>
    <property type="molecule type" value="Genomic_DNA"/>
</dbReference>
<feature type="domain" description="Histidine kinase/HSP90-like ATPase" evidence="6">
    <location>
        <begin position="305"/>
        <end position="395"/>
    </location>
</feature>
<dbReference type="PANTHER" id="PTHR24421">
    <property type="entry name" value="NITRATE/NITRITE SENSOR PROTEIN NARX-RELATED"/>
    <property type="match status" value="1"/>
</dbReference>
<dbReference type="GO" id="GO:0000160">
    <property type="term" value="P:phosphorelay signal transduction system"/>
    <property type="evidence" value="ECO:0007669"/>
    <property type="project" value="UniProtKB-KW"/>
</dbReference>
<protein>
    <recommendedName>
        <fullName evidence="6">Histidine kinase/HSP90-like ATPase domain-containing protein</fullName>
    </recommendedName>
</protein>
<dbReference type="InterPro" id="IPR036890">
    <property type="entry name" value="HATPase_C_sf"/>
</dbReference>
<feature type="transmembrane region" description="Helical" evidence="5">
    <location>
        <begin position="114"/>
        <end position="131"/>
    </location>
</feature>
<evidence type="ECO:0000259" key="6">
    <source>
        <dbReference type="Pfam" id="PF02518"/>
    </source>
</evidence>
<feature type="transmembrane region" description="Helical" evidence="5">
    <location>
        <begin position="25"/>
        <end position="42"/>
    </location>
</feature>
<keyword evidence="5" id="KW-0812">Transmembrane</keyword>
<organism evidence="7 8">
    <name type="scientific">Rhodococcoides trifolii</name>
    <dbReference type="NCBI Taxonomy" id="908250"/>
    <lineage>
        <taxon>Bacteria</taxon>
        <taxon>Bacillati</taxon>
        <taxon>Actinomycetota</taxon>
        <taxon>Actinomycetes</taxon>
        <taxon>Mycobacteriales</taxon>
        <taxon>Nocardiaceae</taxon>
        <taxon>Rhodococcoides</taxon>
    </lineage>
</organism>
<proteinExistence type="predicted"/>
<evidence type="ECO:0000313" key="8">
    <source>
        <dbReference type="Proteomes" id="UP000654257"/>
    </source>
</evidence>
<evidence type="ECO:0000256" key="2">
    <source>
        <dbReference type="ARBA" id="ARBA00022777"/>
    </source>
</evidence>
<comment type="caution">
    <text evidence="7">The sequence shown here is derived from an EMBL/GenBank/DDBJ whole genome shotgun (WGS) entry which is preliminary data.</text>
</comment>
<feature type="transmembrane region" description="Helical" evidence="5">
    <location>
        <begin position="164"/>
        <end position="186"/>
    </location>
</feature>
<keyword evidence="5" id="KW-1133">Transmembrane helix</keyword>
<evidence type="ECO:0000256" key="4">
    <source>
        <dbReference type="SAM" id="MobiDB-lite"/>
    </source>
</evidence>
<gene>
    <name evidence="7" type="ORF">GCM10007304_11940</name>
</gene>
<feature type="region of interest" description="Disordered" evidence="4">
    <location>
        <begin position="376"/>
        <end position="400"/>
    </location>
</feature>
<dbReference type="RefSeq" id="WP_188543717.1">
    <property type="nucleotide sequence ID" value="NZ_BMCU01000001.1"/>
</dbReference>
<dbReference type="InterPro" id="IPR003594">
    <property type="entry name" value="HATPase_dom"/>
</dbReference>